<dbReference type="CDD" id="cd13603">
    <property type="entry name" value="PBP2_TRAP_Siap_TeaA_like"/>
    <property type="match status" value="1"/>
</dbReference>
<evidence type="ECO:0000313" key="5">
    <source>
        <dbReference type="EMBL" id="AOV07443.1"/>
    </source>
</evidence>
<gene>
    <name evidence="5" type="ORF">BI350_07755</name>
</gene>
<dbReference type="GO" id="GO:0055085">
    <property type="term" value="P:transmembrane transport"/>
    <property type="evidence" value="ECO:0007669"/>
    <property type="project" value="InterPro"/>
</dbReference>
<dbReference type="KEGG" id="surl:BI350_07755"/>
<evidence type="ECO:0000256" key="2">
    <source>
        <dbReference type="ARBA" id="ARBA00022448"/>
    </source>
</evidence>
<dbReference type="PANTHER" id="PTHR33376">
    <property type="match status" value="1"/>
</dbReference>
<name>A0A1D8JFH2_9BACL</name>
<dbReference type="NCBIfam" id="NF037995">
    <property type="entry name" value="TRAP_S1"/>
    <property type="match status" value="1"/>
</dbReference>
<evidence type="ECO:0000313" key="6">
    <source>
        <dbReference type="Proteomes" id="UP000185746"/>
    </source>
</evidence>
<dbReference type="NCBIfam" id="TIGR00787">
    <property type="entry name" value="dctP"/>
    <property type="match status" value="1"/>
</dbReference>
<sequence length="345" mass="38473">MNKTLSRLGVLGLFLLLILAACSDGASDSSSKGDSGKSSSNDEVYTITISNSVEEDTPLHKGLIRFKEVAEEKSDGRLQVEVFSNAELYASEREAIEAVQAGNIQAASPATAPLSNFVEEFQALDFMFVFKDIDDANATLDGELGDILKEKLEEVQLKGIGWGSAGLTQITNNSRPLETIEDFEGLKLRTMENNIHLDSLKEFGANPQPYAFGELYSALQQNIFDGMQTTAQLIQSSKVYEVQKYISIIDNSFTAEALIMNKAFYDSLPEDLQKVVDEAGEEFTTYEREISKEYDEEAIKFLTEELEANIVSEEVREEMGKRLQPIMDKYEEQLGSELMDLVRNQ</sequence>
<keyword evidence="6" id="KW-1185">Reference proteome</keyword>
<dbReference type="GO" id="GO:0030288">
    <property type="term" value="C:outer membrane-bounded periplasmic space"/>
    <property type="evidence" value="ECO:0007669"/>
    <property type="project" value="InterPro"/>
</dbReference>
<comment type="similarity">
    <text evidence="1">Belongs to the bacterial solute-binding protein 7 family.</text>
</comment>
<evidence type="ECO:0000256" key="3">
    <source>
        <dbReference type="ARBA" id="ARBA00022729"/>
    </source>
</evidence>
<evidence type="ECO:0000256" key="1">
    <source>
        <dbReference type="ARBA" id="ARBA00009023"/>
    </source>
</evidence>
<dbReference type="InterPro" id="IPR018389">
    <property type="entry name" value="DctP_fam"/>
</dbReference>
<dbReference type="AlphaFoldDB" id="A0A1D8JFH2"/>
<dbReference type="PIRSF" id="PIRSF006470">
    <property type="entry name" value="DctB"/>
    <property type="match status" value="1"/>
</dbReference>
<organism evidence="5 6">
    <name type="scientific">Sporosarcina ureilytica</name>
    <dbReference type="NCBI Taxonomy" id="298596"/>
    <lineage>
        <taxon>Bacteria</taxon>
        <taxon>Bacillati</taxon>
        <taxon>Bacillota</taxon>
        <taxon>Bacilli</taxon>
        <taxon>Bacillales</taxon>
        <taxon>Caryophanaceae</taxon>
        <taxon>Sporosarcina</taxon>
    </lineage>
</organism>
<dbReference type="InterPro" id="IPR004682">
    <property type="entry name" value="TRAP_DctP"/>
</dbReference>
<feature type="chain" id="PRO_5009109024" description="C4-dicarboxylate ABC transporter substrate-binding protein" evidence="4">
    <location>
        <begin position="27"/>
        <end position="345"/>
    </location>
</feature>
<dbReference type="Proteomes" id="UP000185746">
    <property type="component" value="Chromosome"/>
</dbReference>
<dbReference type="EMBL" id="CP017560">
    <property type="protein sequence ID" value="AOV07443.1"/>
    <property type="molecule type" value="Genomic_DNA"/>
</dbReference>
<dbReference type="PANTHER" id="PTHR33376:SF7">
    <property type="entry name" value="C4-DICARBOXYLATE-BINDING PROTEIN DCTB"/>
    <property type="match status" value="1"/>
</dbReference>
<keyword evidence="3 4" id="KW-0732">Signal</keyword>
<protein>
    <recommendedName>
        <fullName evidence="7">C4-dicarboxylate ABC transporter substrate-binding protein</fullName>
    </recommendedName>
</protein>
<dbReference type="Gene3D" id="3.40.190.170">
    <property type="entry name" value="Bacterial extracellular solute-binding protein, family 7"/>
    <property type="match status" value="1"/>
</dbReference>
<proteinExistence type="inferred from homology"/>
<reference evidence="5 6" key="1">
    <citation type="submission" date="2016-09" db="EMBL/GenBank/DDBJ databases">
        <title>Complete genome sequence of the Lysinibacillus sphaericus LMG 22257, a specie of Bacillus with ureolytic activity that can effectively biodeposit calcium carbonate.</title>
        <authorList>
            <person name="Yan W."/>
        </authorList>
    </citation>
    <scope>NUCLEOTIDE SEQUENCE [LARGE SCALE GENOMIC DNA]</scope>
    <source>
        <strain evidence="5 6">LMG 22257</strain>
    </source>
</reference>
<dbReference type="PROSITE" id="PS51257">
    <property type="entry name" value="PROKAR_LIPOPROTEIN"/>
    <property type="match status" value="1"/>
</dbReference>
<dbReference type="Pfam" id="PF03480">
    <property type="entry name" value="DctP"/>
    <property type="match status" value="1"/>
</dbReference>
<keyword evidence="2" id="KW-0813">Transport</keyword>
<evidence type="ECO:0000256" key="4">
    <source>
        <dbReference type="SAM" id="SignalP"/>
    </source>
</evidence>
<dbReference type="RefSeq" id="WP_075527574.1">
    <property type="nucleotide sequence ID" value="NZ_CP017560.1"/>
</dbReference>
<accession>A0A1D8JFH2</accession>
<evidence type="ECO:0008006" key="7">
    <source>
        <dbReference type="Google" id="ProtNLM"/>
    </source>
</evidence>
<feature type="signal peptide" evidence="4">
    <location>
        <begin position="1"/>
        <end position="26"/>
    </location>
</feature>
<dbReference type="InterPro" id="IPR038404">
    <property type="entry name" value="TRAP_DctP_sf"/>
</dbReference>